<evidence type="ECO:0000313" key="7">
    <source>
        <dbReference type="EMBL" id="OQZ88609.1"/>
    </source>
</evidence>
<name>A0ABX3R3W0_9MYCO</name>
<organism evidence="7 8">
    <name type="scientific">Mycobacterium alsense</name>
    <dbReference type="NCBI Taxonomy" id="324058"/>
    <lineage>
        <taxon>Bacteria</taxon>
        <taxon>Bacillati</taxon>
        <taxon>Actinomycetota</taxon>
        <taxon>Actinomycetes</taxon>
        <taxon>Mycobacteriales</taxon>
        <taxon>Mycobacteriaceae</taxon>
        <taxon>Mycobacterium</taxon>
    </lineage>
</organism>
<feature type="domain" description="HTH tetR-type" evidence="6">
    <location>
        <begin position="247"/>
        <end position="307"/>
    </location>
</feature>
<feature type="region of interest" description="Disordered" evidence="5">
    <location>
        <begin position="1"/>
        <end position="23"/>
    </location>
</feature>
<proteinExistence type="predicted"/>
<feature type="DNA-binding region" description="H-T-H motif" evidence="4">
    <location>
        <begin position="270"/>
        <end position="289"/>
    </location>
</feature>
<evidence type="ECO:0000313" key="8">
    <source>
        <dbReference type="Proteomes" id="UP000192319"/>
    </source>
</evidence>
<keyword evidence="3" id="KW-0804">Transcription</keyword>
<accession>A0ABX3R3W0</accession>
<dbReference type="SUPFAM" id="SSF48498">
    <property type="entry name" value="Tetracyclin repressor-like, C-terminal domain"/>
    <property type="match status" value="1"/>
</dbReference>
<dbReference type="PANTHER" id="PTHR30055">
    <property type="entry name" value="HTH-TYPE TRANSCRIPTIONAL REGULATOR RUTR"/>
    <property type="match status" value="1"/>
</dbReference>
<sequence>MARAQPSVKGRAAAPGHMDNDDAGTRRAEILQTAASLIASSGLRTSLQEIADAAGILPGSLYHHFESKEAILVELIRRYQDDLDRIGRTAQARLDEPDSRPVSEQIVELGKAIANCAVRHGAALQMSFYEGPSADPELIKLTQQRPVAIQEAMLQTLRAGRWSGYIKPDIDLPTLSDRICQTMLQVGLDVMRHNSPADQVAELLCRIILRGLAIRSPTDAALDRSEAFAAAKNVIATWADDSDADPTDKAAHVLAVARAEFGRRGYEVTTVRDIASAAGLGTGTVYRVIGSKDELLAAIMESFGRKVEAGWVAVLRSDATAIEKLDALSWVNVNALDRFSDEFRIQLAWMRQSPPNTPNPGWLYATRLRQMKSLLSEGIRSGEIGIDAPSTTMLARCLIGLQWIPENILRAIGTRAALVHARDTVLRGVAVRGH</sequence>
<evidence type="ECO:0000256" key="2">
    <source>
        <dbReference type="ARBA" id="ARBA00023125"/>
    </source>
</evidence>
<evidence type="ECO:0000256" key="1">
    <source>
        <dbReference type="ARBA" id="ARBA00023015"/>
    </source>
</evidence>
<comment type="caution">
    <text evidence="7">The sequence shown here is derived from an EMBL/GenBank/DDBJ whole genome shotgun (WGS) entry which is preliminary data.</text>
</comment>
<keyword evidence="2 4" id="KW-0238">DNA-binding</keyword>
<dbReference type="InterPro" id="IPR036271">
    <property type="entry name" value="Tet_transcr_reg_TetR-rel_C_sf"/>
</dbReference>
<evidence type="ECO:0000256" key="3">
    <source>
        <dbReference type="ARBA" id="ARBA00023163"/>
    </source>
</evidence>
<keyword evidence="1" id="KW-0805">Transcription regulation</keyword>
<dbReference type="PANTHER" id="PTHR30055:SF234">
    <property type="entry name" value="HTH-TYPE TRANSCRIPTIONAL REGULATOR BETI"/>
    <property type="match status" value="1"/>
</dbReference>
<dbReference type="SUPFAM" id="SSF46689">
    <property type="entry name" value="Homeodomain-like"/>
    <property type="match status" value="2"/>
</dbReference>
<dbReference type="Proteomes" id="UP000192319">
    <property type="component" value="Unassembled WGS sequence"/>
</dbReference>
<dbReference type="PRINTS" id="PR00455">
    <property type="entry name" value="HTHTETR"/>
</dbReference>
<protein>
    <submittedName>
        <fullName evidence="7">TetR family transcriptional regulator</fullName>
    </submittedName>
</protein>
<evidence type="ECO:0000256" key="5">
    <source>
        <dbReference type="SAM" id="MobiDB-lite"/>
    </source>
</evidence>
<dbReference type="EMBL" id="MVHD01000051">
    <property type="protein sequence ID" value="OQZ88609.1"/>
    <property type="molecule type" value="Genomic_DNA"/>
</dbReference>
<feature type="domain" description="HTH tetR-type" evidence="6">
    <location>
        <begin position="24"/>
        <end position="83"/>
    </location>
</feature>
<evidence type="ECO:0000259" key="6">
    <source>
        <dbReference type="PROSITE" id="PS50977"/>
    </source>
</evidence>
<dbReference type="Gene3D" id="1.10.10.60">
    <property type="entry name" value="Homeodomain-like"/>
    <property type="match status" value="2"/>
</dbReference>
<dbReference type="InterPro" id="IPR009057">
    <property type="entry name" value="Homeodomain-like_sf"/>
</dbReference>
<dbReference type="Pfam" id="PF00440">
    <property type="entry name" value="TetR_N"/>
    <property type="match status" value="2"/>
</dbReference>
<dbReference type="Gene3D" id="1.10.357.10">
    <property type="entry name" value="Tetracycline Repressor, domain 2"/>
    <property type="match status" value="2"/>
</dbReference>
<dbReference type="InterPro" id="IPR001647">
    <property type="entry name" value="HTH_TetR"/>
</dbReference>
<keyword evidence="8" id="KW-1185">Reference proteome</keyword>
<dbReference type="PROSITE" id="PS50977">
    <property type="entry name" value="HTH_TETR_2"/>
    <property type="match status" value="2"/>
</dbReference>
<dbReference type="InterPro" id="IPR050109">
    <property type="entry name" value="HTH-type_TetR-like_transc_reg"/>
</dbReference>
<gene>
    <name evidence="7" type="ORF">BST11_21955</name>
</gene>
<feature type="DNA-binding region" description="H-T-H motif" evidence="4">
    <location>
        <begin position="46"/>
        <end position="65"/>
    </location>
</feature>
<reference evidence="7 8" key="1">
    <citation type="submission" date="2017-02" db="EMBL/GenBank/DDBJ databases">
        <title>The new phylogeny of genus Mycobacterium.</title>
        <authorList>
            <person name="Tortoli E."/>
            <person name="Trovato A."/>
            <person name="Cirillo D.M."/>
        </authorList>
    </citation>
    <scope>NUCLEOTIDE SEQUENCE [LARGE SCALE GENOMIC DNA]</scope>
    <source>
        <strain evidence="7 8">DSM 45230</strain>
    </source>
</reference>
<evidence type="ECO:0000256" key="4">
    <source>
        <dbReference type="PROSITE-ProRule" id="PRU00335"/>
    </source>
</evidence>